<evidence type="ECO:0000313" key="10">
    <source>
        <dbReference type="Proteomes" id="UP000030754"/>
    </source>
</evidence>
<proteinExistence type="predicted"/>
<dbReference type="RefSeq" id="XP_013436898.1">
    <property type="nucleotide sequence ID" value="XM_013581444.1"/>
</dbReference>
<dbReference type="AlphaFoldDB" id="U6MWT2"/>
<keyword evidence="3" id="KW-0540">Nuclease</keyword>
<dbReference type="InterPro" id="IPR050951">
    <property type="entry name" value="Retrovirus_Pol_polyprotein"/>
</dbReference>
<name>U6MWT2_9EIME</name>
<dbReference type="InterPro" id="IPR001584">
    <property type="entry name" value="Integrase_cat-core"/>
</dbReference>
<evidence type="ECO:0000256" key="1">
    <source>
        <dbReference type="ARBA" id="ARBA00022679"/>
    </source>
</evidence>
<keyword evidence="5" id="KW-0378">Hydrolase</keyword>
<dbReference type="SUPFAM" id="SSF53098">
    <property type="entry name" value="Ribonuclease H-like"/>
    <property type="match status" value="1"/>
</dbReference>
<keyword evidence="1" id="KW-0808">Transferase</keyword>
<dbReference type="Proteomes" id="UP000030754">
    <property type="component" value="Unassembled WGS sequence"/>
</dbReference>
<dbReference type="EMBL" id="HG725542">
    <property type="protein sequence ID" value="CDJ68431.1"/>
    <property type="molecule type" value="Genomic_DNA"/>
</dbReference>
<organism evidence="9 10">
    <name type="scientific">Eimeria necatrix</name>
    <dbReference type="NCBI Taxonomy" id="51315"/>
    <lineage>
        <taxon>Eukaryota</taxon>
        <taxon>Sar</taxon>
        <taxon>Alveolata</taxon>
        <taxon>Apicomplexa</taxon>
        <taxon>Conoidasida</taxon>
        <taxon>Coccidia</taxon>
        <taxon>Eucoccidiorida</taxon>
        <taxon>Eimeriorina</taxon>
        <taxon>Eimeriidae</taxon>
        <taxon>Eimeria</taxon>
    </lineage>
</organism>
<dbReference type="InterPro" id="IPR036397">
    <property type="entry name" value="RNaseH_sf"/>
</dbReference>
<dbReference type="GeneID" id="25475362"/>
<dbReference type="Gene3D" id="3.30.420.10">
    <property type="entry name" value="Ribonuclease H-like superfamily/Ribonuclease H"/>
    <property type="match status" value="1"/>
</dbReference>
<evidence type="ECO:0000256" key="4">
    <source>
        <dbReference type="ARBA" id="ARBA00022759"/>
    </source>
</evidence>
<dbReference type="VEuPathDB" id="ToxoDB:ENH_00052150"/>
<evidence type="ECO:0000256" key="7">
    <source>
        <dbReference type="SAM" id="MobiDB-lite"/>
    </source>
</evidence>
<dbReference type="SUPFAM" id="SSF56672">
    <property type="entry name" value="DNA/RNA polymerases"/>
    <property type="match status" value="1"/>
</dbReference>
<dbReference type="InterPro" id="IPR012337">
    <property type="entry name" value="RNaseH-like_sf"/>
</dbReference>
<dbReference type="InterPro" id="IPR041373">
    <property type="entry name" value="RT_RNaseH"/>
</dbReference>
<dbReference type="FunFam" id="3.30.420.10:FF:000032">
    <property type="entry name" value="Retrovirus-related Pol polyprotein from transposon 297-like Protein"/>
    <property type="match status" value="1"/>
</dbReference>
<protein>
    <recommendedName>
        <fullName evidence="8">Integrase catalytic domain-containing protein</fullName>
    </recommendedName>
</protein>
<keyword evidence="6" id="KW-0695">RNA-directed DNA polymerase</keyword>
<sequence length="521" mass="58545">MNPTQQKYSAYDQELLPFVTALDKWSHLLRVTRVTAHTDHQAVTHLQRFQASKPLRGRTARWLDFLAEFPDLHIAYLQAARIQVADAFFRRSGLPNTCSHDTPSTPLMLAVTQARAASCTRGRPANHKELAGIRSQRSRQRTLPSPPTPPPPETNPEAEHPTPTTKTRADPPGAPEWPQAYSKCPVFRAPYEASAKQPGDAIQIEFRNRHVTFRYVPPYLHIYLPLTTTGHDSILVMVDSPSKIAHFVPAKKSFTAADTVELLADRLIGYHGFPEVLISDREPHFQSDLWQQLCHRFNIKQAMSSSYHPQSDGQTERVNRTLEQMLRTYIQSDEREWERLLSALELAYNTTSHSSTEVSPFEVMIGENPLTAANLDMVGALALPHRPGPRDLVLPEADVGCPLIRDAAGTPTEECEVDYIMDQRGSGDEAQYLMKWHGSLEDKPHGSQLTTIQASRLYFALGAAASEDVFRLETILVLTRRRGLDPSLFTACRTGNIRRGGRRERCVPHALTTLASEENRD</sequence>
<dbReference type="Pfam" id="PF17917">
    <property type="entry name" value="RT_RNaseH"/>
    <property type="match status" value="1"/>
</dbReference>
<dbReference type="GO" id="GO:0004519">
    <property type="term" value="F:endonuclease activity"/>
    <property type="evidence" value="ECO:0007669"/>
    <property type="project" value="UniProtKB-KW"/>
</dbReference>
<evidence type="ECO:0000256" key="2">
    <source>
        <dbReference type="ARBA" id="ARBA00022695"/>
    </source>
</evidence>
<keyword evidence="10" id="KW-1185">Reference proteome</keyword>
<keyword evidence="2" id="KW-0548">Nucleotidyltransferase</keyword>
<evidence type="ECO:0000256" key="6">
    <source>
        <dbReference type="ARBA" id="ARBA00022918"/>
    </source>
</evidence>
<feature type="region of interest" description="Disordered" evidence="7">
    <location>
        <begin position="118"/>
        <end position="177"/>
    </location>
</feature>
<gene>
    <name evidence="9" type="ORF">ENH_00052150</name>
</gene>
<dbReference type="PANTHER" id="PTHR37984">
    <property type="entry name" value="PROTEIN CBG26694"/>
    <property type="match status" value="1"/>
</dbReference>
<evidence type="ECO:0000256" key="3">
    <source>
        <dbReference type="ARBA" id="ARBA00022722"/>
    </source>
</evidence>
<reference evidence="9" key="2">
    <citation type="submission" date="2013-10" db="EMBL/GenBank/DDBJ databases">
        <authorList>
            <person name="Aslett M."/>
        </authorList>
    </citation>
    <scope>NUCLEOTIDE SEQUENCE [LARGE SCALE GENOMIC DNA]</scope>
    <source>
        <strain evidence="9">Houghton</strain>
    </source>
</reference>
<reference evidence="9" key="1">
    <citation type="submission" date="2013-10" db="EMBL/GenBank/DDBJ databases">
        <title>Genomic analysis of the causative agents of coccidiosis in chickens.</title>
        <authorList>
            <person name="Reid A.J."/>
            <person name="Blake D."/>
            <person name="Billington K."/>
            <person name="Browne H."/>
            <person name="Dunn M."/>
            <person name="Hung S."/>
            <person name="Kawahara F."/>
            <person name="Miranda-Saavedra D."/>
            <person name="Mourier T."/>
            <person name="Nagra H."/>
            <person name="Otto T.D."/>
            <person name="Rawlings N."/>
            <person name="Sanchez A."/>
            <person name="Sanders M."/>
            <person name="Subramaniam C."/>
            <person name="Tay Y."/>
            <person name="Dear P."/>
            <person name="Doerig C."/>
            <person name="Gruber A."/>
            <person name="Parkinson J."/>
            <person name="Shirley M."/>
            <person name="Wan K.L."/>
            <person name="Berriman M."/>
            <person name="Tomley F."/>
            <person name="Pain A."/>
        </authorList>
    </citation>
    <scope>NUCLEOTIDE SEQUENCE [LARGE SCALE GENOMIC DNA]</scope>
    <source>
        <strain evidence="9">Houghton</strain>
    </source>
</reference>
<accession>U6MWT2</accession>
<feature type="compositionally biased region" description="Pro residues" evidence="7">
    <location>
        <begin position="144"/>
        <end position="154"/>
    </location>
</feature>
<dbReference type="GO" id="GO:0015074">
    <property type="term" value="P:DNA integration"/>
    <property type="evidence" value="ECO:0007669"/>
    <property type="project" value="InterPro"/>
</dbReference>
<feature type="domain" description="Integrase catalytic" evidence="8">
    <location>
        <begin position="194"/>
        <end position="368"/>
    </location>
</feature>
<dbReference type="GO" id="GO:0003964">
    <property type="term" value="F:RNA-directed DNA polymerase activity"/>
    <property type="evidence" value="ECO:0007669"/>
    <property type="project" value="UniProtKB-KW"/>
</dbReference>
<keyword evidence="4" id="KW-0255">Endonuclease</keyword>
<dbReference type="GO" id="GO:0003676">
    <property type="term" value="F:nucleic acid binding"/>
    <property type="evidence" value="ECO:0007669"/>
    <property type="project" value="InterPro"/>
</dbReference>
<evidence type="ECO:0000259" key="8">
    <source>
        <dbReference type="PROSITE" id="PS50994"/>
    </source>
</evidence>
<dbReference type="OrthoDB" id="2202254at2759"/>
<dbReference type="GO" id="GO:0016787">
    <property type="term" value="F:hydrolase activity"/>
    <property type="evidence" value="ECO:0007669"/>
    <property type="project" value="UniProtKB-KW"/>
</dbReference>
<dbReference type="InterPro" id="IPR043502">
    <property type="entry name" value="DNA/RNA_pol_sf"/>
</dbReference>
<evidence type="ECO:0000256" key="5">
    <source>
        <dbReference type="ARBA" id="ARBA00022801"/>
    </source>
</evidence>
<evidence type="ECO:0000313" key="9">
    <source>
        <dbReference type="EMBL" id="CDJ68431.1"/>
    </source>
</evidence>
<dbReference type="PROSITE" id="PS50994">
    <property type="entry name" value="INTEGRASE"/>
    <property type="match status" value="1"/>
</dbReference>
<dbReference type="PANTHER" id="PTHR37984:SF5">
    <property type="entry name" value="PROTEIN NYNRIN-LIKE"/>
    <property type="match status" value="1"/>
</dbReference>